<dbReference type="InterPro" id="IPR011006">
    <property type="entry name" value="CheY-like_superfamily"/>
</dbReference>
<keyword evidence="2 9" id="KW-0963">Cytoplasm</keyword>
<dbReference type="Pfam" id="PF00072">
    <property type="entry name" value="Response_reg"/>
    <property type="match status" value="1"/>
</dbReference>
<dbReference type="InterPro" id="IPR036388">
    <property type="entry name" value="WH-like_DNA-bd_sf"/>
</dbReference>
<feature type="domain" description="Response regulatory" evidence="11">
    <location>
        <begin position="3"/>
        <end position="119"/>
    </location>
</feature>
<dbReference type="EMBL" id="JAVDQG010000008">
    <property type="protein sequence ID" value="MDR6227303.1"/>
    <property type="molecule type" value="Genomic_DNA"/>
</dbReference>
<dbReference type="InterPro" id="IPR024187">
    <property type="entry name" value="Sig_transdc_resp-reg_cit/mal"/>
</dbReference>
<evidence type="ECO:0000313" key="12">
    <source>
        <dbReference type="EMBL" id="MDR6227303.1"/>
    </source>
</evidence>
<dbReference type="InterPro" id="IPR036390">
    <property type="entry name" value="WH_DNA-bd_sf"/>
</dbReference>
<sequence length="239" mass="26919">MIQVLIVEDDPMVAEINRRYVESIEGFTCVGIVSGVSDALHFLESHAVDLVLLDIFMPGKNGLEFLSEIRKKGSSVGVIVISAASDIANIKTALRLGAVDYLIKPFEFQRLQAAFRAYQREHQLLSEQEELTQDKLDQLLLHPANQPASRELPKGLTKETLQRVVKAISTMGDDFFSTEKLADQVGVSRVSMRKYLKFLTELGYLSLDLHYRPAGRPLHLYRMQKSRAEVLKPYLEAAD</sequence>
<evidence type="ECO:0000313" key="13">
    <source>
        <dbReference type="Proteomes" id="UP001185012"/>
    </source>
</evidence>
<dbReference type="SUPFAM" id="SSF46785">
    <property type="entry name" value="Winged helix' DNA-binding domain"/>
    <property type="match status" value="1"/>
</dbReference>
<evidence type="ECO:0000256" key="4">
    <source>
        <dbReference type="ARBA" id="ARBA00023012"/>
    </source>
</evidence>
<evidence type="ECO:0000256" key="8">
    <source>
        <dbReference type="ARBA" id="ARBA00023163"/>
    </source>
</evidence>
<dbReference type="PROSITE" id="PS50110">
    <property type="entry name" value="RESPONSE_REGULATORY"/>
    <property type="match status" value="1"/>
</dbReference>
<evidence type="ECO:0000256" key="2">
    <source>
        <dbReference type="ARBA" id="ARBA00022490"/>
    </source>
</evidence>
<name>A0ABU1IRF2_9BACL</name>
<keyword evidence="6 9" id="KW-0238">DNA-binding</keyword>
<keyword evidence="5 9" id="KW-0805">Transcription regulation</keyword>
<dbReference type="PIRSF" id="PIRSF006171">
    <property type="entry name" value="RR_citrat_malat"/>
    <property type="match status" value="1"/>
</dbReference>
<evidence type="ECO:0000256" key="1">
    <source>
        <dbReference type="ARBA" id="ARBA00004496"/>
    </source>
</evidence>
<keyword evidence="7 9" id="KW-0010">Activator</keyword>
<evidence type="ECO:0000256" key="10">
    <source>
        <dbReference type="PROSITE-ProRule" id="PRU00169"/>
    </source>
</evidence>
<comment type="subcellular location">
    <subcellularLocation>
        <location evidence="1 9">Cytoplasm</location>
    </subcellularLocation>
</comment>
<dbReference type="InterPro" id="IPR051271">
    <property type="entry name" value="2C-system_Tx_regulators"/>
</dbReference>
<dbReference type="Gene3D" id="1.10.10.10">
    <property type="entry name" value="Winged helix-like DNA-binding domain superfamily/Winged helix DNA-binding domain"/>
    <property type="match status" value="1"/>
</dbReference>
<dbReference type="SUPFAM" id="SSF52172">
    <property type="entry name" value="CheY-like"/>
    <property type="match status" value="1"/>
</dbReference>
<dbReference type="PANTHER" id="PTHR45526:SF1">
    <property type="entry name" value="TRANSCRIPTIONAL REGULATORY PROTEIN DCUR-RELATED"/>
    <property type="match status" value="1"/>
</dbReference>
<keyword evidence="13" id="KW-1185">Reference proteome</keyword>
<dbReference type="InterPro" id="IPR001789">
    <property type="entry name" value="Sig_transdc_resp-reg_receiver"/>
</dbReference>
<dbReference type="PANTHER" id="PTHR45526">
    <property type="entry name" value="TRANSCRIPTIONAL REGULATORY PROTEIN DPIA"/>
    <property type="match status" value="1"/>
</dbReference>
<keyword evidence="4 9" id="KW-0902">Two-component regulatory system</keyword>
<keyword evidence="3 10" id="KW-0597">Phosphoprotein</keyword>
<reference evidence="12 13" key="1">
    <citation type="submission" date="2023-07" db="EMBL/GenBank/DDBJ databases">
        <title>Genomic Encyclopedia of Type Strains, Phase IV (KMG-IV): sequencing the most valuable type-strain genomes for metagenomic binning, comparative biology and taxonomic classification.</title>
        <authorList>
            <person name="Goeker M."/>
        </authorList>
    </citation>
    <scope>NUCLEOTIDE SEQUENCE [LARGE SCALE GENOMIC DNA]</scope>
    <source>
        <strain evidence="12 13">DSM 45903</strain>
    </source>
</reference>
<dbReference type="CDD" id="cd19925">
    <property type="entry name" value="REC_citrate_TCS"/>
    <property type="match status" value="1"/>
</dbReference>
<keyword evidence="8 9" id="KW-0804">Transcription</keyword>
<dbReference type="Gene3D" id="3.40.50.2300">
    <property type="match status" value="1"/>
</dbReference>
<comment type="caution">
    <text evidence="12">The sequence shown here is derived from an EMBL/GenBank/DDBJ whole genome shotgun (WGS) entry which is preliminary data.</text>
</comment>
<evidence type="ECO:0000259" key="11">
    <source>
        <dbReference type="PROSITE" id="PS50110"/>
    </source>
</evidence>
<dbReference type="RefSeq" id="WP_309868272.1">
    <property type="nucleotide sequence ID" value="NZ_JAVDQG010000008.1"/>
</dbReference>
<evidence type="ECO:0000256" key="5">
    <source>
        <dbReference type="ARBA" id="ARBA00023015"/>
    </source>
</evidence>
<evidence type="ECO:0000256" key="3">
    <source>
        <dbReference type="ARBA" id="ARBA00022553"/>
    </source>
</evidence>
<dbReference type="SMART" id="SM00448">
    <property type="entry name" value="REC"/>
    <property type="match status" value="1"/>
</dbReference>
<evidence type="ECO:0000256" key="7">
    <source>
        <dbReference type="ARBA" id="ARBA00023159"/>
    </source>
</evidence>
<dbReference type="Proteomes" id="UP001185012">
    <property type="component" value="Unassembled WGS sequence"/>
</dbReference>
<feature type="modified residue" description="4-aspartylphosphate" evidence="10">
    <location>
        <position position="54"/>
    </location>
</feature>
<organism evidence="12 13">
    <name type="scientific">Desmospora profundinema</name>
    <dbReference type="NCBI Taxonomy" id="1571184"/>
    <lineage>
        <taxon>Bacteria</taxon>
        <taxon>Bacillati</taxon>
        <taxon>Bacillota</taxon>
        <taxon>Bacilli</taxon>
        <taxon>Bacillales</taxon>
        <taxon>Thermoactinomycetaceae</taxon>
        <taxon>Desmospora</taxon>
    </lineage>
</organism>
<proteinExistence type="predicted"/>
<evidence type="ECO:0000256" key="9">
    <source>
        <dbReference type="PIRNR" id="PIRNR006171"/>
    </source>
</evidence>
<evidence type="ECO:0000256" key="6">
    <source>
        <dbReference type="ARBA" id="ARBA00023125"/>
    </source>
</evidence>
<gene>
    <name evidence="12" type="ORF">JOE21_003318</name>
</gene>
<accession>A0ABU1IRF2</accession>
<protein>
    <recommendedName>
        <fullName evidence="9">Transcriptional regulatory protein</fullName>
    </recommendedName>
</protein>